<dbReference type="SUPFAM" id="SSF103473">
    <property type="entry name" value="MFS general substrate transporter"/>
    <property type="match status" value="1"/>
</dbReference>
<feature type="transmembrane region" description="Helical" evidence="1">
    <location>
        <begin position="382"/>
        <end position="408"/>
    </location>
</feature>
<accession>A0ABQ0L767</accession>
<feature type="transmembrane region" description="Helical" evidence="1">
    <location>
        <begin position="181"/>
        <end position="201"/>
    </location>
</feature>
<reference evidence="2" key="1">
    <citation type="submission" date="2014-09" db="EMBL/GenBank/DDBJ databases">
        <title>Genome sequence of the luminous mushroom Mycena chlorophos for searching fungal bioluminescence genes.</title>
        <authorList>
            <person name="Tanaka Y."/>
            <person name="Kasuga D."/>
            <person name="Oba Y."/>
            <person name="Hase S."/>
            <person name="Sato K."/>
            <person name="Oba Y."/>
            <person name="Sakakibara Y."/>
        </authorList>
    </citation>
    <scope>NUCLEOTIDE SEQUENCE</scope>
</reference>
<evidence type="ECO:0008006" key="4">
    <source>
        <dbReference type="Google" id="ProtNLM"/>
    </source>
</evidence>
<feature type="transmembrane region" description="Helical" evidence="1">
    <location>
        <begin position="83"/>
        <end position="101"/>
    </location>
</feature>
<evidence type="ECO:0000313" key="3">
    <source>
        <dbReference type="Proteomes" id="UP000815677"/>
    </source>
</evidence>
<feature type="transmembrane region" description="Helical" evidence="1">
    <location>
        <begin position="139"/>
        <end position="161"/>
    </location>
</feature>
<sequence length="467" mass="50365">MHPRETDPLLQWTATPSPRRKATFLWLLPVLALSGLERGISMSNYVEHSQHTVCREEPYPCGASFRAFFELPGFGAYVDYHDVYTAVVASFLTIGYWSVAADRRGRKVTILASTLGLVLIDVVYHLVAHIQMAPATAAVVLRTGLVLQNLIGAGVPGYIGASRAYIFDVAESPLQRITLSALNDVATFGMLFFGAVVGHFVGYRNAYLLGTIIGIGNCAWIYYLLPESLSASAPITEADTDVAPKSALRTLFTPINVLFQGHAVGVTAFAFFIWCFAAAADVAVIRYTLAQAASVVTGPLPLWAEWICYTVPRVIGMGSLVIVIPLIVRRFQHKHVIIGNTHTRAESEDLALRVALPLTQHALLLCAVACAGVIGFTSRLSALYVLLVALLPLATTALPPLLYALAATYHLKARRSPSEMAQLMSALALGVFLFNGISFEWYGAGISAFGATAAWAVVALAWLKVAL</sequence>
<protein>
    <recommendedName>
        <fullName evidence="4">MFS general substrate transporter</fullName>
    </recommendedName>
</protein>
<feature type="transmembrane region" description="Helical" evidence="1">
    <location>
        <begin position="444"/>
        <end position="463"/>
    </location>
</feature>
<dbReference type="Gene3D" id="1.20.1250.20">
    <property type="entry name" value="MFS general substrate transporter like domains"/>
    <property type="match status" value="1"/>
</dbReference>
<dbReference type="EMBL" id="DF842918">
    <property type="protein sequence ID" value="GAT46933.1"/>
    <property type="molecule type" value="Genomic_DNA"/>
</dbReference>
<feature type="transmembrane region" description="Helical" evidence="1">
    <location>
        <begin position="309"/>
        <end position="329"/>
    </location>
</feature>
<dbReference type="Proteomes" id="UP000815677">
    <property type="component" value="Unassembled WGS sequence"/>
</dbReference>
<organism evidence="2 3">
    <name type="scientific">Mycena chlorophos</name>
    <name type="common">Agaric fungus</name>
    <name type="synonym">Agaricus chlorophos</name>
    <dbReference type="NCBI Taxonomy" id="658473"/>
    <lineage>
        <taxon>Eukaryota</taxon>
        <taxon>Fungi</taxon>
        <taxon>Dikarya</taxon>
        <taxon>Basidiomycota</taxon>
        <taxon>Agaricomycotina</taxon>
        <taxon>Agaricomycetes</taxon>
        <taxon>Agaricomycetidae</taxon>
        <taxon>Agaricales</taxon>
        <taxon>Marasmiineae</taxon>
        <taxon>Mycenaceae</taxon>
        <taxon>Mycena</taxon>
    </lineage>
</organism>
<feature type="transmembrane region" description="Helical" evidence="1">
    <location>
        <begin position="420"/>
        <end position="438"/>
    </location>
</feature>
<keyword evidence="1" id="KW-0812">Transmembrane</keyword>
<gene>
    <name evidence="2" type="ORF">MCHLO_04426</name>
</gene>
<proteinExistence type="predicted"/>
<keyword evidence="3" id="KW-1185">Reference proteome</keyword>
<name>A0ABQ0L767_MYCCL</name>
<feature type="transmembrane region" description="Helical" evidence="1">
    <location>
        <begin position="108"/>
        <end position="127"/>
    </location>
</feature>
<keyword evidence="1" id="KW-0472">Membrane</keyword>
<keyword evidence="1" id="KW-1133">Transmembrane helix</keyword>
<feature type="transmembrane region" description="Helical" evidence="1">
    <location>
        <begin position="263"/>
        <end position="289"/>
    </location>
</feature>
<dbReference type="InterPro" id="IPR036259">
    <property type="entry name" value="MFS_trans_sf"/>
</dbReference>
<evidence type="ECO:0000256" key="1">
    <source>
        <dbReference type="SAM" id="Phobius"/>
    </source>
</evidence>
<evidence type="ECO:0000313" key="2">
    <source>
        <dbReference type="EMBL" id="GAT46933.1"/>
    </source>
</evidence>
<feature type="transmembrane region" description="Helical" evidence="1">
    <location>
        <begin position="350"/>
        <end position="376"/>
    </location>
</feature>